<gene>
    <name evidence="1" type="ORF">KPL78_15485</name>
</gene>
<name>A0ABS7AAD7_9PROT</name>
<proteinExistence type="predicted"/>
<evidence type="ECO:0000313" key="2">
    <source>
        <dbReference type="Proteomes" id="UP001196565"/>
    </source>
</evidence>
<dbReference type="Pfam" id="PF01527">
    <property type="entry name" value="HTH_Tnp_1"/>
    <property type="match status" value="1"/>
</dbReference>
<evidence type="ECO:0000313" key="1">
    <source>
        <dbReference type="EMBL" id="MBW6399264.1"/>
    </source>
</evidence>
<organism evidence="1 2">
    <name type="scientific">Roseomonas alba</name>
    <dbReference type="NCBI Taxonomy" id="2846776"/>
    <lineage>
        <taxon>Bacteria</taxon>
        <taxon>Pseudomonadati</taxon>
        <taxon>Pseudomonadota</taxon>
        <taxon>Alphaproteobacteria</taxon>
        <taxon>Acetobacterales</taxon>
        <taxon>Roseomonadaceae</taxon>
        <taxon>Roseomonas</taxon>
    </lineage>
</organism>
<dbReference type="Proteomes" id="UP001196565">
    <property type="component" value="Unassembled WGS sequence"/>
</dbReference>
<dbReference type="SUPFAM" id="SSF46689">
    <property type="entry name" value="Homeodomain-like"/>
    <property type="match status" value="1"/>
</dbReference>
<comment type="caution">
    <text evidence="1">The sequence shown here is derived from an EMBL/GenBank/DDBJ whole genome shotgun (WGS) entry which is preliminary data.</text>
</comment>
<reference evidence="1 2" key="1">
    <citation type="submission" date="2021-07" db="EMBL/GenBank/DDBJ databases">
        <authorList>
            <person name="So Y."/>
        </authorList>
    </citation>
    <scope>NUCLEOTIDE SEQUENCE [LARGE SCALE GENOMIC DNA]</scope>
    <source>
        <strain evidence="1 2">HJA6</strain>
    </source>
</reference>
<dbReference type="EMBL" id="JAHYBZ010000005">
    <property type="protein sequence ID" value="MBW6399264.1"/>
    <property type="molecule type" value="Genomic_DNA"/>
</dbReference>
<dbReference type="InterPro" id="IPR002514">
    <property type="entry name" value="Transposase_8"/>
</dbReference>
<sequence length="62" mass="7087">MPRQSHTAEQIIRLLRQAEVEMSQGRRIGAICRGLGVSQASLHQWRAEYDDLQVDQVSDPRV</sequence>
<dbReference type="RefSeq" id="WP_219763877.1">
    <property type="nucleotide sequence ID" value="NZ_JAHYBZ010000005.1"/>
</dbReference>
<accession>A0ABS7AAD7</accession>
<keyword evidence="2" id="KW-1185">Reference proteome</keyword>
<dbReference type="InterPro" id="IPR009057">
    <property type="entry name" value="Homeodomain-like_sf"/>
</dbReference>
<protein>
    <submittedName>
        <fullName evidence="1">Transposase</fullName>
    </submittedName>
</protein>